<sequence length="109" mass="12238">MVKCEITRVGEDDLILVTGGTKPHIGAIVLCTWDGIQAHVVSHGLPHHKEEKLYIELAQLWCTTFKKNVVLTGGIHIDNATKEDIEMLVNKTWESFFLLMANNKVSIIK</sequence>
<evidence type="ECO:0000313" key="3">
    <source>
        <dbReference type="Proteomes" id="UP000001401"/>
    </source>
</evidence>
<evidence type="ECO:0000259" key="1">
    <source>
        <dbReference type="Pfam" id="PF21758"/>
    </source>
</evidence>
<dbReference type="InterPro" id="IPR048844">
    <property type="entry name" value="LpdD_chaperone-like"/>
</dbReference>
<dbReference type="eggNOG" id="ENOG5033EHA">
    <property type="taxonomic scope" value="Bacteria"/>
</dbReference>
<dbReference type="HOGENOM" id="CLU_139132_0_0_9"/>
<keyword evidence="3" id="KW-1185">Reference proteome</keyword>
<accession>E6TXX6</accession>
<dbReference type="Proteomes" id="UP000001401">
    <property type="component" value="Chromosome"/>
</dbReference>
<dbReference type="EMBL" id="CP002394">
    <property type="protein sequence ID" value="ADU31189.1"/>
    <property type="molecule type" value="Genomic_DNA"/>
</dbReference>
<dbReference type="STRING" id="649639.Bcell_2938"/>
<dbReference type="Pfam" id="PF21758">
    <property type="entry name" value="PAC_bac"/>
    <property type="match status" value="1"/>
</dbReference>
<protein>
    <recommendedName>
        <fullName evidence="1">Prenylated flavin chaperone LpdD-like domain-containing protein</fullName>
    </recommendedName>
</protein>
<dbReference type="RefSeq" id="WP_013489520.1">
    <property type="nucleotide sequence ID" value="NC_014829.1"/>
</dbReference>
<reference evidence="2" key="1">
    <citation type="submission" date="2010-12" db="EMBL/GenBank/DDBJ databases">
        <title>Complete sequence of Bacillus cellulosilyticus DSM 2522.</title>
        <authorList>
            <consortium name="US DOE Joint Genome Institute"/>
            <person name="Lucas S."/>
            <person name="Copeland A."/>
            <person name="Lapidus A."/>
            <person name="Cheng J.-F."/>
            <person name="Bruce D."/>
            <person name="Goodwin L."/>
            <person name="Pitluck S."/>
            <person name="Chertkov O."/>
            <person name="Detter J.C."/>
            <person name="Han C."/>
            <person name="Tapia R."/>
            <person name="Land M."/>
            <person name="Hauser L."/>
            <person name="Jeffries C."/>
            <person name="Kyrpides N."/>
            <person name="Ivanova N."/>
            <person name="Mikhailova N."/>
            <person name="Brumm P."/>
            <person name="Mead D."/>
            <person name="Woyke T."/>
        </authorList>
    </citation>
    <scope>NUCLEOTIDE SEQUENCE [LARGE SCALE GENOMIC DNA]</scope>
    <source>
        <strain evidence="2">DSM 2522</strain>
    </source>
</reference>
<gene>
    <name evidence="2" type="ordered locus">Bcell_2938</name>
</gene>
<dbReference type="OrthoDB" id="2474789at2"/>
<name>E6TXX6_EVAC2</name>
<evidence type="ECO:0000313" key="2">
    <source>
        <dbReference type="EMBL" id="ADU31189.1"/>
    </source>
</evidence>
<dbReference type="KEGG" id="bco:Bcell_2938"/>
<proteinExistence type="predicted"/>
<dbReference type="AlphaFoldDB" id="E6TXX6"/>
<organism evidence="2 3">
    <name type="scientific">Evansella cellulosilytica (strain ATCC 21833 / DSM 2522 / FERM P-1141 / JCM 9156 / N-4)</name>
    <name type="common">Bacillus cellulosilyticus</name>
    <dbReference type="NCBI Taxonomy" id="649639"/>
    <lineage>
        <taxon>Bacteria</taxon>
        <taxon>Bacillati</taxon>
        <taxon>Bacillota</taxon>
        <taxon>Bacilli</taxon>
        <taxon>Bacillales</taxon>
        <taxon>Bacillaceae</taxon>
        <taxon>Evansella</taxon>
    </lineage>
</organism>
<feature type="domain" description="Prenylated flavin chaperone LpdD-like" evidence="1">
    <location>
        <begin position="2"/>
        <end position="95"/>
    </location>
</feature>